<reference evidence="11" key="1">
    <citation type="submission" date="2025-08" db="UniProtKB">
        <authorList>
            <consortium name="Ensembl"/>
        </authorList>
    </citation>
    <scope>IDENTIFICATION</scope>
</reference>
<feature type="transmembrane region" description="Helical" evidence="9">
    <location>
        <begin position="169"/>
        <end position="189"/>
    </location>
</feature>
<dbReference type="InterPro" id="IPR007369">
    <property type="entry name" value="Peptidase_A22B_SPP"/>
</dbReference>
<evidence type="ECO:0000256" key="6">
    <source>
        <dbReference type="ARBA" id="ARBA00022989"/>
    </source>
</evidence>
<feature type="transmembrane region" description="Helical" evidence="9">
    <location>
        <begin position="244"/>
        <end position="265"/>
    </location>
</feature>
<dbReference type="AlphaFoldDB" id="A0A8C6ZFA5"/>
<feature type="transmembrane region" description="Helical" evidence="9">
    <location>
        <begin position="340"/>
        <end position="360"/>
    </location>
</feature>
<evidence type="ECO:0008006" key="13">
    <source>
        <dbReference type="Google" id="ProtNLM"/>
    </source>
</evidence>
<dbReference type="InterPro" id="IPR006639">
    <property type="entry name" value="Preselin/SPP"/>
</dbReference>
<protein>
    <recommendedName>
        <fullName evidence="13">Signal peptide peptidase-like 2B</fullName>
    </recommendedName>
</protein>
<feature type="transmembrane region" description="Helical" evidence="9">
    <location>
        <begin position="403"/>
        <end position="422"/>
    </location>
</feature>
<dbReference type="GO" id="GO:0098554">
    <property type="term" value="C:cytoplasmic side of endoplasmic reticulum membrane"/>
    <property type="evidence" value="ECO:0007669"/>
    <property type="project" value="TreeGrafter"/>
</dbReference>
<dbReference type="Proteomes" id="UP000694420">
    <property type="component" value="Unplaced"/>
</dbReference>
<feature type="transmembrane region" description="Helical" evidence="9">
    <location>
        <begin position="434"/>
        <end position="457"/>
    </location>
</feature>
<dbReference type="GO" id="GO:0030660">
    <property type="term" value="C:Golgi-associated vesicle membrane"/>
    <property type="evidence" value="ECO:0007669"/>
    <property type="project" value="TreeGrafter"/>
</dbReference>
<evidence type="ECO:0000313" key="11">
    <source>
        <dbReference type="Ensembl" id="ENSNPEP00000011706.1"/>
    </source>
</evidence>
<evidence type="ECO:0000256" key="2">
    <source>
        <dbReference type="ARBA" id="ARBA00004366"/>
    </source>
</evidence>
<evidence type="ECO:0000256" key="1">
    <source>
        <dbReference type="ARBA" id="ARBA00004127"/>
    </source>
</evidence>
<feature type="signal peptide" evidence="10">
    <location>
        <begin position="1"/>
        <end position="25"/>
    </location>
</feature>
<evidence type="ECO:0000256" key="5">
    <source>
        <dbReference type="ARBA" id="ARBA00022801"/>
    </source>
</evidence>
<feature type="chain" id="PRO_5034444890" description="Signal peptide peptidase-like 2B" evidence="10">
    <location>
        <begin position="26"/>
        <end position="600"/>
    </location>
</feature>
<evidence type="ECO:0000256" key="4">
    <source>
        <dbReference type="ARBA" id="ARBA00022692"/>
    </source>
</evidence>
<feature type="compositionally biased region" description="Basic and acidic residues" evidence="8">
    <location>
        <begin position="586"/>
        <end position="600"/>
    </location>
</feature>
<dbReference type="PANTHER" id="PTHR12174">
    <property type="entry name" value="SIGNAL PEPTIDE PEPTIDASE"/>
    <property type="match status" value="1"/>
</dbReference>
<comment type="similarity">
    <text evidence="3">Belongs to the peptidase A22B family.</text>
</comment>
<evidence type="ECO:0000256" key="7">
    <source>
        <dbReference type="ARBA" id="ARBA00023136"/>
    </source>
</evidence>
<feature type="region of interest" description="Disordered" evidence="8">
    <location>
        <begin position="575"/>
        <end position="600"/>
    </location>
</feature>
<keyword evidence="7 9" id="KW-0472">Membrane</keyword>
<name>A0A8C6ZFA5_NOTPE</name>
<sequence length="600" mass="68315">MQNTRKIVALLLPHLLFLFFLQILAQQIRLVKVFPMKGGDYCFLAPSYWLHFLQSKDNQPHWLQLDQSFTFTALCCPPSSFGADIITGGASERNGDCSFFENSRLQGINGTQGLLTLRGDTLATFPRGCKDVRDWDHCEELTIPVDLLSNTDFIYLFFKKLGRDLECNLGIMFILAVGTVSIGGYWAGAIDKKRQQYMKCNCKKTEHFEHVTINPDILFGCGMIATSSFLLVMLYCFYDRVVCLMIGLFCLYASLSLYSCLSASVNKLPFGEQKVYLQHFQKGLEVKKLLVAGFSIFTVVFWMVFRNDNQWAWILQDVLAISICLYELKTVHMPKMKNCSLFLLALLVYDVFFVHITPFLTMWGDNIMKMVALGRSNSVHHEKIPFLLKIPVWYPTSAFDNSSFTVLELGNILIPGFLIAYSHRFDIRANSSRIYFVTSAIGYSYGLVASFIASTLTQKGQPALLYLVTFTLAACLLVAFLRQELTAFWTGSDFTRQPLEKSNNYPDSQKDPKTQMQLEEGEGKMISHLANKNQPDNSFVLKEEFTGYNIHSEKKSFVLLREVISNQLKRDLEQASLKADNQPGTMRDKNSKQHPERTVT</sequence>
<keyword evidence="6 9" id="KW-1133">Transmembrane helix</keyword>
<evidence type="ECO:0000313" key="12">
    <source>
        <dbReference type="Proteomes" id="UP000694420"/>
    </source>
</evidence>
<keyword evidence="5" id="KW-0378">Hydrolase</keyword>
<dbReference type="GO" id="GO:0005765">
    <property type="term" value="C:lysosomal membrane"/>
    <property type="evidence" value="ECO:0007669"/>
    <property type="project" value="TreeGrafter"/>
</dbReference>
<evidence type="ECO:0000256" key="3">
    <source>
        <dbReference type="ARBA" id="ARBA00006859"/>
    </source>
</evidence>
<dbReference type="SMART" id="SM00730">
    <property type="entry name" value="PSN"/>
    <property type="match status" value="1"/>
</dbReference>
<dbReference type="PANTHER" id="PTHR12174:SF39">
    <property type="entry name" value="SIGNAL PEPTIDE PEPTIDASE-LIKE 2B"/>
    <property type="match status" value="1"/>
</dbReference>
<keyword evidence="12" id="KW-1185">Reference proteome</keyword>
<dbReference type="GO" id="GO:0033619">
    <property type="term" value="P:membrane protein proteolysis"/>
    <property type="evidence" value="ECO:0007669"/>
    <property type="project" value="TreeGrafter"/>
</dbReference>
<evidence type="ECO:0000256" key="9">
    <source>
        <dbReference type="SAM" id="Phobius"/>
    </source>
</evidence>
<dbReference type="GO" id="GO:0098553">
    <property type="term" value="C:lumenal side of endoplasmic reticulum membrane"/>
    <property type="evidence" value="ECO:0007669"/>
    <property type="project" value="TreeGrafter"/>
</dbReference>
<keyword evidence="10" id="KW-0732">Signal</keyword>
<comment type="subcellular location">
    <subcellularLocation>
        <location evidence="1">Endomembrane system</location>
        <topology evidence="1">Multi-pass membrane protein</topology>
    </subcellularLocation>
    <subcellularLocation>
        <location evidence="2">Membrane</location>
        <topology evidence="2">Multi-pass membrane protein</topology>
        <orientation evidence="2">Lumenal side</orientation>
    </subcellularLocation>
</comment>
<feature type="transmembrane region" description="Helical" evidence="9">
    <location>
        <begin position="217"/>
        <end position="238"/>
    </location>
</feature>
<proteinExistence type="inferred from homology"/>
<feature type="transmembrane region" description="Helical" evidence="9">
    <location>
        <begin position="463"/>
        <end position="481"/>
    </location>
</feature>
<evidence type="ECO:0000256" key="8">
    <source>
        <dbReference type="SAM" id="MobiDB-lite"/>
    </source>
</evidence>
<organism evidence="11 12">
    <name type="scientific">Nothoprocta perdicaria</name>
    <name type="common">Chilean tinamou</name>
    <name type="synonym">Crypturus perdicarius</name>
    <dbReference type="NCBI Taxonomy" id="30464"/>
    <lineage>
        <taxon>Eukaryota</taxon>
        <taxon>Metazoa</taxon>
        <taxon>Chordata</taxon>
        <taxon>Craniata</taxon>
        <taxon>Vertebrata</taxon>
        <taxon>Euteleostomi</taxon>
        <taxon>Archelosauria</taxon>
        <taxon>Archosauria</taxon>
        <taxon>Dinosauria</taxon>
        <taxon>Saurischia</taxon>
        <taxon>Theropoda</taxon>
        <taxon>Coelurosauria</taxon>
        <taxon>Aves</taxon>
        <taxon>Palaeognathae</taxon>
        <taxon>Tinamiformes</taxon>
        <taxon>Tinamidae</taxon>
        <taxon>Nothoprocta</taxon>
    </lineage>
</organism>
<dbReference type="GO" id="GO:0042500">
    <property type="term" value="F:aspartic endopeptidase activity, intramembrane cleaving"/>
    <property type="evidence" value="ECO:0007669"/>
    <property type="project" value="InterPro"/>
</dbReference>
<reference evidence="11" key="2">
    <citation type="submission" date="2025-09" db="UniProtKB">
        <authorList>
            <consortium name="Ensembl"/>
        </authorList>
    </citation>
    <scope>IDENTIFICATION</scope>
</reference>
<evidence type="ECO:0000256" key="10">
    <source>
        <dbReference type="SAM" id="SignalP"/>
    </source>
</evidence>
<keyword evidence="4 9" id="KW-0812">Transmembrane</keyword>
<feature type="transmembrane region" description="Helical" evidence="9">
    <location>
        <begin position="286"/>
        <end position="305"/>
    </location>
</feature>
<dbReference type="Pfam" id="PF04258">
    <property type="entry name" value="Peptidase_A22B"/>
    <property type="match status" value="1"/>
</dbReference>
<feature type="transmembrane region" description="Helical" evidence="9">
    <location>
        <begin position="311"/>
        <end position="328"/>
    </location>
</feature>
<accession>A0A8C6ZFA5</accession>
<dbReference type="Ensembl" id="ENSNPET00000012008.1">
    <property type="protein sequence ID" value="ENSNPEP00000011706.1"/>
    <property type="gene ID" value="ENSNPEG00000008788.1"/>
</dbReference>